<feature type="compositionally biased region" description="Basic residues" evidence="1">
    <location>
        <begin position="73"/>
        <end position="84"/>
    </location>
</feature>
<dbReference type="Proteomes" id="UP001497623">
    <property type="component" value="Unassembled WGS sequence"/>
</dbReference>
<organism evidence="4 5">
    <name type="scientific">Meganyctiphanes norvegica</name>
    <name type="common">Northern krill</name>
    <name type="synonym">Thysanopoda norvegica</name>
    <dbReference type="NCBI Taxonomy" id="48144"/>
    <lineage>
        <taxon>Eukaryota</taxon>
        <taxon>Metazoa</taxon>
        <taxon>Ecdysozoa</taxon>
        <taxon>Arthropoda</taxon>
        <taxon>Crustacea</taxon>
        <taxon>Multicrustacea</taxon>
        <taxon>Malacostraca</taxon>
        <taxon>Eumalacostraca</taxon>
        <taxon>Eucarida</taxon>
        <taxon>Euphausiacea</taxon>
        <taxon>Euphausiidae</taxon>
        <taxon>Meganyctiphanes</taxon>
    </lineage>
</organism>
<feature type="domain" description="SARAH" evidence="3">
    <location>
        <begin position="199"/>
        <end position="246"/>
    </location>
</feature>
<reference evidence="4 5" key="1">
    <citation type="submission" date="2024-05" db="EMBL/GenBank/DDBJ databases">
        <authorList>
            <person name="Wallberg A."/>
        </authorList>
    </citation>
    <scope>NUCLEOTIDE SEQUENCE [LARGE SCALE GENOMIC DNA]</scope>
</reference>
<gene>
    <name evidence="4" type="ORF">MNOR_LOCUS20133</name>
</gene>
<feature type="region of interest" description="Disordered" evidence="1">
    <location>
        <begin position="1"/>
        <end position="89"/>
    </location>
</feature>
<feature type="domain" description="Ras-associating" evidence="2">
    <location>
        <begin position="118"/>
        <end position="191"/>
    </location>
</feature>
<evidence type="ECO:0000259" key="2">
    <source>
        <dbReference type="PROSITE" id="PS50200"/>
    </source>
</evidence>
<accession>A0AAV2R650</accession>
<protein>
    <recommendedName>
        <fullName evidence="6">Ras association domain-containing protein 2</fullName>
    </recommendedName>
</protein>
<dbReference type="InterPro" id="IPR033614">
    <property type="entry name" value="RASSF1-6"/>
</dbReference>
<dbReference type="InterPro" id="IPR000159">
    <property type="entry name" value="RA_dom"/>
</dbReference>
<dbReference type="PROSITE" id="PS50951">
    <property type="entry name" value="SARAH"/>
    <property type="match status" value="1"/>
</dbReference>
<keyword evidence="5" id="KW-1185">Reference proteome</keyword>
<dbReference type="Pfam" id="PF00788">
    <property type="entry name" value="RA"/>
    <property type="match status" value="1"/>
</dbReference>
<dbReference type="EMBL" id="CAXKWB010015363">
    <property type="protein sequence ID" value="CAL4113498.1"/>
    <property type="molecule type" value="Genomic_DNA"/>
</dbReference>
<proteinExistence type="predicted"/>
<dbReference type="GO" id="GO:0007165">
    <property type="term" value="P:signal transduction"/>
    <property type="evidence" value="ECO:0007669"/>
    <property type="project" value="InterPro"/>
</dbReference>
<dbReference type="InterPro" id="IPR029071">
    <property type="entry name" value="Ubiquitin-like_domsf"/>
</dbReference>
<dbReference type="CDD" id="cd01784">
    <property type="entry name" value="RA_RASSF2_like"/>
    <property type="match status" value="1"/>
</dbReference>
<dbReference type="Gene3D" id="3.10.20.90">
    <property type="entry name" value="Phosphatidylinositol 3-kinase Catalytic Subunit, Chain A, domain 1"/>
    <property type="match status" value="1"/>
</dbReference>
<dbReference type="SUPFAM" id="SSF54236">
    <property type="entry name" value="Ubiquitin-like"/>
    <property type="match status" value="1"/>
</dbReference>
<dbReference type="PANTHER" id="PTHR22738:SF15">
    <property type="entry name" value="LD40758P"/>
    <property type="match status" value="1"/>
</dbReference>
<sequence length="249" mass="28332">MGNSNQPIKLENGHTLQTPFSLDKTQHPLKMTNGNVSKTGDLPTDSANGNNETAELDNSAISLDNSVNDGGSPRKKSDIRRRPGRRMDKTKLKRRASINGHLYLRETSSFTPPHASACSVWVTSLVTSNEVLNMLLDKYKVEMSCRSFALFVMKDNGERRRIRDDDSPLITRVMLGPHEDVAKVFIVDVAQTQEISPEVAQFVNLSLAECRAILHQYEQEELRQIRAIRQKYDDMRFYMQHKMKELRGV</sequence>
<dbReference type="AlphaFoldDB" id="A0AAV2R650"/>
<dbReference type="InterPro" id="IPR011524">
    <property type="entry name" value="SARAH_dom"/>
</dbReference>
<evidence type="ECO:0000313" key="4">
    <source>
        <dbReference type="EMBL" id="CAL4113498.1"/>
    </source>
</evidence>
<comment type="caution">
    <text evidence="4">The sequence shown here is derived from an EMBL/GenBank/DDBJ whole genome shotgun (WGS) entry which is preliminary data.</text>
</comment>
<feature type="compositionally biased region" description="Polar residues" evidence="1">
    <location>
        <begin position="59"/>
        <end position="69"/>
    </location>
</feature>
<dbReference type="PROSITE" id="PS50200">
    <property type="entry name" value="RA"/>
    <property type="match status" value="1"/>
</dbReference>
<evidence type="ECO:0008006" key="6">
    <source>
        <dbReference type="Google" id="ProtNLM"/>
    </source>
</evidence>
<evidence type="ECO:0000313" key="5">
    <source>
        <dbReference type="Proteomes" id="UP001497623"/>
    </source>
</evidence>
<evidence type="ECO:0000259" key="3">
    <source>
        <dbReference type="PROSITE" id="PS50951"/>
    </source>
</evidence>
<dbReference type="PANTHER" id="PTHR22738">
    <property type="entry name" value="RASSF"/>
    <property type="match status" value="1"/>
</dbReference>
<dbReference type="CDD" id="cd21886">
    <property type="entry name" value="SARAH_RASSF2-like"/>
    <property type="match status" value="1"/>
</dbReference>
<name>A0AAV2R650_MEGNR</name>
<evidence type="ECO:0000256" key="1">
    <source>
        <dbReference type="SAM" id="MobiDB-lite"/>
    </source>
</evidence>